<dbReference type="RefSeq" id="WP_337310425.1">
    <property type="nucleotide sequence ID" value="NZ_JAEKNS010000063.1"/>
</dbReference>
<dbReference type="EMBL" id="QHBU01000274">
    <property type="protein sequence ID" value="PZR77998.1"/>
    <property type="molecule type" value="Genomic_DNA"/>
</dbReference>
<gene>
    <name evidence="3" type="ORF">DLM65_14270</name>
    <name evidence="2" type="ORF">JF886_05590</name>
</gene>
<proteinExistence type="predicted"/>
<reference evidence="2 5" key="3">
    <citation type="submission" date="2020-10" db="EMBL/GenBank/DDBJ databases">
        <title>Ca. Dormibacterota MAGs.</title>
        <authorList>
            <person name="Montgomery K."/>
        </authorList>
    </citation>
    <scope>NUCLEOTIDE SEQUENCE [LARGE SCALE GENOMIC DNA]</scope>
    <source>
        <strain evidence="2">SC8812_S17_18</strain>
    </source>
</reference>
<feature type="region of interest" description="Disordered" evidence="1">
    <location>
        <begin position="1"/>
        <end position="60"/>
    </location>
</feature>
<reference evidence="3 4" key="1">
    <citation type="journal article" date="2017" name="Nature">
        <title>Atmospheric trace gases support primary production in Antarctic desert surface soil.</title>
        <authorList>
            <person name="Ji M."/>
            <person name="Greening C."/>
            <person name="Vanwonterghem I."/>
            <person name="Carere C.R."/>
            <person name="Bay S.K."/>
            <person name="Steen J.A."/>
            <person name="Montgomery K."/>
            <person name="Lines T."/>
            <person name="Beardall J."/>
            <person name="van Dorst J."/>
            <person name="Snape I."/>
            <person name="Stott M.B."/>
            <person name="Hugenholtz P."/>
            <person name="Ferrari B.C."/>
        </authorList>
    </citation>
    <scope>NUCLEOTIDE SEQUENCE [LARGE SCALE GENOMIC DNA]</scope>
    <source>
        <strain evidence="3">RRmetagenome_bin12</strain>
    </source>
</reference>
<evidence type="ECO:0000313" key="5">
    <source>
        <dbReference type="Proteomes" id="UP000606991"/>
    </source>
</evidence>
<evidence type="ECO:0000256" key="1">
    <source>
        <dbReference type="SAM" id="MobiDB-lite"/>
    </source>
</evidence>
<accession>A0A934JZX6</accession>
<evidence type="ECO:0000313" key="3">
    <source>
        <dbReference type="EMBL" id="PZR77998.1"/>
    </source>
</evidence>
<sequence>MTEQGHPGNQEVEKAGGAPVEEGPPTTPEQALDQEQNDEGAEQRLDTGQHGHEPDDGGAA</sequence>
<accession>A0A2W5ZXD3</accession>
<comment type="caution">
    <text evidence="3">The sequence shown here is derived from an EMBL/GenBank/DDBJ whole genome shotgun (WGS) entry which is preliminary data.</text>
</comment>
<dbReference type="Proteomes" id="UP000248724">
    <property type="component" value="Unassembled WGS sequence"/>
</dbReference>
<dbReference type="EMBL" id="JAEKNS010000063">
    <property type="protein sequence ID" value="MBJ7594328.1"/>
    <property type="molecule type" value="Genomic_DNA"/>
</dbReference>
<dbReference type="AlphaFoldDB" id="A0A2W5ZXD3"/>
<evidence type="ECO:0000313" key="4">
    <source>
        <dbReference type="Proteomes" id="UP000248724"/>
    </source>
</evidence>
<dbReference type="Proteomes" id="UP000606991">
    <property type="component" value="Unassembled WGS sequence"/>
</dbReference>
<feature type="compositionally biased region" description="Basic and acidic residues" evidence="1">
    <location>
        <begin position="41"/>
        <end position="60"/>
    </location>
</feature>
<name>A0A2W5ZXD3_9BACT</name>
<evidence type="ECO:0000313" key="2">
    <source>
        <dbReference type="EMBL" id="MBJ7594328.1"/>
    </source>
</evidence>
<protein>
    <submittedName>
        <fullName evidence="3">Uncharacterized protein</fullName>
    </submittedName>
</protein>
<organism evidence="3 4">
    <name type="scientific">Candidatus Aeolococcus gillhamiae</name>
    <dbReference type="NCBI Taxonomy" id="3127015"/>
    <lineage>
        <taxon>Bacteria</taxon>
        <taxon>Bacillati</taxon>
        <taxon>Candidatus Dormiibacterota</taxon>
        <taxon>Candidatus Dormibacteria</taxon>
        <taxon>Candidatus Aeolococcales</taxon>
        <taxon>Candidatus Aeolococcaceae</taxon>
        <taxon>Candidatus Aeolococcus</taxon>
    </lineage>
</organism>
<reference evidence="3" key="2">
    <citation type="submission" date="2018-05" db="EMBL/GenBank/DDBJ databases">
        <authorList>
            <person name="Ferrari B."/>
        </authorList>
    </citation>
    <scope>NUCLEOTIDE SEQUENCE</scope>
    <source>
        <strain evidence="3">RRmetagenome_bin12</strain>
    </source>
</reference>